<keyword evidence="1" id="KW-0472">Membrane</keyword>
<evidence type="ECO:0000313" key="3">
    <source>
        <dbReference type="EMBL" id="TCP95718.1"/>
    </source>
</evidence>
<feature type="domain" description="CAAX prenyl protease 2/Lysostaphin resistance protein A-like" evidence="2">
    <location>
        <begin position="146"/>
        <end position="237"/>
    </location>
</feature>
<keyword evidence="1" id="KW-1133">Transmembrane helix</keyword>
<sequence length="247" mass="27715">MNTLITLINYFLRLLPGLGLIFLVFIMVKPKGYLRIVIYIFTFILMRDAMTPLGLWTLGKVNGVVWLRMSSDPLFLVILAINSLCIVFALNKFDEENRKYLIWFRKRKLTGIIFGIVGCIIVILPFLVLYRVIDIYERGGIVNSAVILPLLMFSLFGNLLEETLFRGYVLGIFKKNQRLMVASINTGVIFAFCHIFLAITVTDIGFPILLFTLWEGVIAGLIGGKYGIIPAAITHGGAIFILSSGLI</sequence>
<accession>A0A4R2TEW3</accession>
<proteinExistence type="predicted"/>
<dbReference type="RefSeq" id="WP_165913781.1">
    <property type="nucleotide sequence ID" value="NZ_CP058648.1"/>
</dbReference>
<evidence type="ECO:0000313" key="4">
    <source>
        <dbReference type="Proteomes" id="UP000295504"/>
    </source>
</evidence>
<dbReference type="EMBL" id="SLYC01000057">
    <property type="protein sequence ID" value="TCP95718.1"/>
    <property type="molecule type" value="Genomic_DNA"/>
</dbReference>
<feature type="transmembrane region" description="Helical" evidence="1">
    <location>
        <begin position="73"/>
        <end position="91"/>
    </location>
</feature>
<comment type="caution">
    <text evidence="3">The sequence shown here is derived from an EMBL/GenBank/DDBJ whole genome shotgun (WGS) entry which is preliminary data.</text>
</comment>
<keyword evidence="1" id="KW-0812">Transmembrane</keyword>
<dbReference type="GO" id="GO:0004175">
    <property type="term" value="F:endopeptidase activity"/>
    <property type="evidence" value="ECO:0007669"/>
    <property type="project" value="UniProtKB-ARBA"/>
</dbReference>
<feature type="transmembrane region" description="Helical" evidence="1">
    <location>
        <begin position="33"/>
        <end position="53"/>
    </location>
</feature>
<feature type="transmembrane region" description="Helical" evidence="1">
    <location>
        <begin position="112"/>
        <end position="133"/>
    </location>
</feature>
<dbReference type="InterPro" id="IPR003675">
    <property type="entry name" value="Rce1/LyrA-like_dom"/>
</dbReference>
<evidence type="ECO:0000259" key="2">
    <source>
        <dbReference type="Pfam" id="PF02517"/>
    </source>
</evidence>
<keyword evidence="4" id="KW-1185">Reference proteome</keyword>
<name>A0A4R2TEW3_9FIRM</name>
<organism evidence="3 4">
    <name type="scientific">Serpentinicella alkaliphila</name>
    <dbReference type="NCBI Taxonomy" id="1734049"/>
    <lineage>
        <taxon>Bacteria</taxon>
        <taxon>Bacillati</taxon>
        <taxon>Bacillota</taxon>
        <taxon>Clostridia</taxon>
        <taxon>Peptostreptococcales</taxon>
        <taxon>Natronincolaceae</taxon>
        <taxon>Serpentinicella</taxon>
    </lineage>
</organism>
<dbReference type="Pfam" id="PF02517">
    <property type="entry name" value="Rce1-like"/>
    <property type="match status" value="1"/>
</dbReference>
<feature type="transmembrane region" description="Helical" evidence="1">
    <location>
        <begin position="181"/>
        <end position="214"/>
    </location>
</feature>
<feature type="transmembrane region" description="Helical" evidence="1">
    <location>
        <begin position="226"/>
        <end position="246"/>
    </location>
</feature>
<feature type="transmembrane region" description="Helical" evidence="1">
    <location>
        <begin position="139"/>
        <end position="160"/>
    </location>
</feature>
<protein>
    <recommendedName>
        <fullName evidence="2">CAAX prenyl protease 2/Lysostaphin resistance protein A-like domain-containing protein</fullName>
    </recommendedName>
</protein>
<feature type="transmembrane region" description="Helical" evidence="1">
    <location>
        <begin position="6"/>
        <end position="26"/>
    </location>
</feature>
<reference evidence="3 4" key="1">
    <citation type="submission" date="2019-03" db="EMBL/GenBank/DDBJ databases">
        <title>Genomic Encyclopedia of Type Strains, Phase IV (KMG-IV): sequencing the most valuable type-strain genomes for metagenomic binning, comparative biology and taxonomic classification.</title>
        <authorList>
            <person name="Goeker M."/>
        </authorList>
    </citation>
    <scope>NUCLEOTIDE SEQUENCE [LARGE SCALE GENOMIC DNA]</scope>
    <source>
        <strain evidence="3 4">DSM 100013</strain>
    </source>
</reference>
<dbReference type="GO" id="GO:0080120">
    <property type="term" value="P:CAAX-box protein maturation"/>
    <property type="evidence" value="ECO:0007669"/>
    <property type="project" value="UniProtKB-ARBA"/>
</dbReference>
<dbReference type="AlphaFoldDB" id="A0A4R2TEW3"/>
<gene>
    <name evidence="3" type="ORF">EDD79_105714</name>
</gene>
<evidence type="ECO:0000256" key="1">
    <source>
        <dbReference type="SAM" id="Phobius"/>
    </source>
</evidence>
<dbReference type="Proteomes" id="UP000295504">
    <property type="component" value="Unassembled WGS sequence"/>
</dbReference>